<dbReference type="Proteomes" id="UP000006158">
    <property type="component" value="Chromosome"/>
</dbReference>
<evidence type="ECO:0000313" key="1">
    <source>
        <dbReference type="EMBL" id="AFP40521.1"/>
    </source>
</evidence>
<organism evidence="1 2">
    <name type="scientific">Mycolicibacterium smegmatis (strain ATCC 700084 / mc(2)155)</name>
    <name type="common">Mycobacterium smegmatis</name>
    <dbReference type="NCBI Taxonomy" id="246196"/>
    <lineage>
        <taxon>Bacteria</taxon>
        <taxon>Bacillati</taxon>
        <taxon>Actinomycetota</taxon>
        <taxon>Actinomycetes</taxon>
        <taxon>Mycobacteriales</taxon>
        <taxon>Mycobacteriaceae</taxon>
        <taxon>Mycolicibacterium</taxon>
    </lineage>
</organism>
<protein>
    <submittedName>
        <fullName evidence="1">Uncharacterized protein</fullName>
    </submittedName>
</protein>
<reference evidence="1 2" key="1">
    <citation type="journal article" date="2007" name="Genome Biol.">
        <title>Interrupted coding sequences in Mycobacterium smegmatis: authentic mutations or sequencing errors?</title>
        <authorList>
            <person name="Deshayes C."/>
            <person name="Perrodou E."/>
            <person name="Gallien S."/>
            <person name="Euphrasie D."/>
            <person name="Schaeffer C."/>
            <person name="Van-Dorsselaer A."/>
            <person name="Poch O."/>
            <person name="Lecompte O."/>
            <person name="Reyrat J.M."/>
        </authorList>
    </citation>
    <scope>NUCLEOTIDE SEQUENCE [LARGE SCALE GENOMIC DNA]</scope>
    <source>
        <strain evidence="2">ATCC 700084 / mc(2)155</strain>
    </source>
</reference>
<accession>I7GBH0</accession>
<gene>
    <name evidence="1" type="ordered locus">MSMEI_4063</name>
</gene>
<dbReference type="AlphaFoldDB" id="I7GBH0"/>
<name>I7GBH0_MYCS2</name>
<reference evidence="1 2" key="2">
    <citation type="journal article" date="2009" name="Genome Res.">
        <title>Ortho-proteogenomics: multiple proteomes investigation through orthology and a new MS-based protocol.</title>
        <authorList>
            <person name="Gallien S."/>
            <person name="Perrodou E."/>
            <person name="Carapito C."/>
            <person name="Deshayes C."/>
            <person name="Reyrat J.M."/>
            <person name="Van Dorsselaer A."/>
            <person name="Poch O."/>
            <person name="Schaeffer C."/>
            <person name="Lecompte O."/>
        </authorList>
    </citation>
    <scope>NUCLEOTIDE SEQUENCE [LARGE SCALE GENOMIC DNA]</scope>
    <source>
        <strain evidence="2">ATCC 700084 / mc(2)155</strain>
    </source>
</reference>
<sequence>MVRRTYGNSPTFLCGTAGEVGRVRDSHHRSIRLGDSSVGVGRLRRLHRLSSALSAG</sequence>
<dbReference type="EMBL" id="CP001663">
    <property type="protein sequence ID" value="AFP40521.1"/>
    <property type="molecule type" value="Genomic_DNA"/>
</dbReference>
<dbReference type="PATRIC" id="fig|246196.56.peg.4162"/>
<evidence type="ECO:0000313" key="2">
    <source>
        <dbReference type="Proteomes" id="UP000006158"/>
    </source>
</evidence>
<proteinExistence type="predicted"/>
<dbReference type="KEGG" id="msg:MSMEI_4063"/>